<feature type="transmembrane region" description="Helical" evidence="1">
    <location>
        <begin position="166"/>
        <end position="192"/>
    </location>
</feature>
<dbReference type="RefSeq" id="WP_053782514.1">
    <property type="nucleotide sequence ID" value="NZ_LITU01000070.1"/>
</dbReference>
<name>A0A0N0UH43_9BACL</name>
<evidence type="ECO:0000313" key="3">
    <source>
        <dbReference type="Proteomes" id="UP000037688"/>
    </source>
</evidence>
<keyword evidence="1" id="KW-0472">Membrane</keyword>
<comment type="caution">
    <text evidence="2">The sequence shown here is derived from an EMBL/GenBank/DDBJ whole genome shotgun (WGS) entry which is preliminary data.</text>
</comment>
<gene>
    <name evidence="2" type="ORF">AMS66_20260</name>
</gene>
<dbReference type="OrthoDB" id="2649128at2"/>
<dbReference type="AlphaFoldDB" id="A0A0N0UH43"/>
<dbReference type="EMBL" id="LITU01000070">
    <property type="protein sequence ID" value="KOY14335.1"/>
    <property type="molecule type" value="Genomic_DNA"/>
</dbReference>
<organism evidence="2 3">
    <name type="scientific">Paenibacillus xylanivorans</name>
    <dbReference type="NCBI Taxonomy" id="1705561"/>
    <lineage>
        <taxon>Bacteria</taxon>
        <taxon>Bacillati</taxon>
        <taxon>Bacillota</taxon>
        <taxon>Bacilli</taxon>
        <taxon>Bacillales</taxon>
        <taxon>Paenibacillaceae</taxon>
        <taxon>Paenibacillus</taxon>
    </lineage>
</organism>
<accession>A0A0N0UH43</accession>
<keyword evidence="1" id="KW-1133">Transmembrane helix</keyword>
<feature type="transmembrane region" description="Helical" evidence="1">
    <location>
        <begin position="198"/>
        <end position="220"/>
    </location>
</feature>
<protein>
    <submittedName>
        <fullName evidence="2">Uncharacterized protein</fullName>
    </submittedName>
</protein>
<reference evidence="2 3" key="1">
    <citation type="submission" date="2015-08" db="EMBL/GenBank/DDBJ databases">
        <title>Draft genome sequence of cellulolytic and xylanolytic Paenibacillus sp. A59, isolated from a decaying forest soil from Patagonia, Argentina.</title>
        <authorList>
            <person name="Ghio S."/>
            <person name="Caceres A.M."/>
            <person name="Talia P."/>
            <person name="Grasso D."/>
            <person name="Campos E."/>
        </authorList>
    </citation>
    <scope>NUCLEOTIDE SEQUENCE [LARGE SCALE GENOMIC DNA]</scope>
    <source>
        <strain evidence="2 3">A59</strain>
    </source>
</reference>
<feature type="transmembrane region" description="Helical" evidence="1">
    <location>
        <begin position="17"/>
        <end position="40"/>
    </location>
</feature>
<feature type="transmembrane region" description="Helical" evidence="1">
    <location>
        <begin position="52"/>
        <end position="73"/>
    </location>
</feature>
<feature type="transmembrane region" description="Helical" evidence="1">
    <location>
        <begin position="85"/>
        <end position="107"/>
    </location>
</feature>
<sequence>MNATKGTNRLILDDMRWYLMIFSSITLMLTVVYLAIGFIFDVTYTTQLFGPMYGGICAFAIAGIITLFPVAIGMGSTRIQFMKSFYINSIWMVVATIGILNVIYFIMHLLHEYGTLDVTFYQPGMLYSSEYHFFPYLWFDLMIGFLVLGLSIFSTVCWIRLGMRNFFVLFFGASLIVTLVIVLSDLSVWVQWFTNVNLIALVTTLGAIGGALLLSTYPMMKNAPLTMKGRKD</sequence>
<evidence type="ECO:0000313" key="2">
    <source>
        <dbReference type="EMBL" id="KOY14335.1"/>
    </source>
</evidence>
<evidence type="ECO:0000256" key="1">
    <source>
        <dbReference type="SAM" id="Phobius"/>
    </source>
</evidence>
<keyword evidence="1" id="KW-0812">Transmembrane</keyword>
<proteinExistence type="predicted"/>
<keyword evidence="3" id="KW-1185">Reference proteome</keyword>
<dbReference type="Proteomes" id="UP000037688">
    <property type="component" value="Unassembled WGS sequence"/>
</dbReference>
<dbReference type="PATRIC" id="fig|1705561.3.peg.4221"/>
<feature type="transmembrane region" description="Helical" evidence="1">
    <location>
        <begin position="136"/>
        <end position="159"/>
    </location>
</feature>